<evidence type="ECO:0000259" key="1">
    <source>
        <dbReference type="PROSITE" id="PS51301"/>
    </source>
</evidence>
<dbReference type="Proteomes" id="UP000598820">
    <property type="component" value="Unassembled WGS sequence"/>
</dbReference>
<evidence type="ECO:0000313" key="3">
    <source>
        <dbReference type="Proteomes" id="UP000598820"/>
    </source>
</evidence>
<protein>
    <submittedName>
        <fullName evidence="2">Phage antirepressor KilAC domain-containing protein</fullName>
    </submittedName>
</protein>
<proteinExistence type="predicted"/>
<sequence length="268" mass="30763">MNQLQVFNYQGFDVEFELIDGHVYANATAMCKPFGKQANDWMRLTTTIRYVNALNGANRENPVSLIISRKGGEGGGGSTWIHEKLILKLAQWLDVDFEIWCDEQIAKLIRQPQQIVTSQYYLPQNHIEALQAYLDQLRVTQEQQLQIEAAQPKVEQYDRTMNAEGTYTVAEAAKMIGTGQNRLFDFLREQNIFFYQRGHNQPYQQYVDLGWFKVRQKTFNRGGKEESYPQLFVTPKGVEAIRKKWDAAHKSAPTTSETAFLAIPNATA</sequence>
<accession>A0A926XVY9</accession>
<keyword evidence="3" id="KW-1185">Reference proteome</keyword>
<name>A0A926XVY9_9BACT</name>
<dbReference type="SMART" id="SM01252">
    <property type="entry name" value="KilA-N"/>
    <property type="match status" value="1"/>
</dbReference>
<dbReference type="PROSITE" id="PS51301">
    <property type="entry name" value="KILA_N"/>
    <property type="match status" value="1"/>
</dbReference>
<gene>
    <name evidence="2" type="ORF">IC229_08990</name>
</gene>
<dbReference type="InterPro" id="IPR005039">
    <property type="entry name" value="Ant_C"/>
</dbReference>
<dbReference type="AlphaFoldDB" id="A0A926XVY9"/>
<dbReference type="Pfam" id="PF04383">
    <property type="entry name" value="KilA-N"/>
    <property type="match status" value="1"/>
</dbReference>
<feature type="domain" description="KilA-N" evidence="1">
    <location>
        <begin position="3"/>
        <end position="108"/>
    </location>
</feature>
<evidence type="ECO:0000313" key="2">
    <source>
        <dbReference type="EMBL" id="MBD2700771.1"/>
    </source>
</evidence>
<reference evidence="2" key="1">
    <citation type="submission" date="2020-09" db="EMBL/GenBank/DDBJ databases">
        <authorList>
            <person name="Kim M.K."/>
        </authorList>
    </citation>
    <scope>NUCLEOTIDE SEQUENCE</scope>
    <source>
        <strain evidence="2">BT702</strain>
    </source>
</reference>
<dbReference type="EMBL" id="JACWZY010000006">
    <property type="protein sequence ID" value="MBD2700771.1"/>
    <property type="molecule type" value="Genomic_DNA"/>
</dbReference>
<dbReference type="GO" id="GO:0003677">
    <property type="term" value="F:DNA binding"/>
    <property type="evidence" value="ECO:0007669"/>
    <property type="project" value="InterPro"/>
</dbReference>
<dbReference type="InterPro" id="IPR017880">
    <property type="entry name" value="KilA_N"/>
</dbReference>
<dbReference type="Pfam" id="PF03374">
    <property type="entry name" value="ANT"/>
    <property type="match status" value="1"/>
</dbReference>
<organism evidence="2 3">
    <name type="scientific">Spirosoma profusum</name>
    <dbReference type="NCBI Taxonomy" id="2771354"/>
    <lineage>
        <taxon>Bacteria</taxon>
        <taxon>Pseudomonadati</taxon>
        <taxon>Bacteroidota</taxon>
        <taxon>Cytophagia</taxon>
        <taxon>Cytophagales</taxon>
        <taxon>Cytophagaceae</taxon>
        <taxon>Spirosoma</taxon>
    </lineage>
</organism>
<dbReference type="RefSeq" id="WP_190886635.1">
    <property type="nucleotide sequence ID" value="NZ_JACWZY010000006.1"/>
</dbReference>
<comment type="caution">
    <text evidence="2">The sequence shown here is derived from an EMBL/GenBank/DDBJ whole genome shotgun (WGS) entry which is preliminary data.</text>
</comment>
<dbReference type="InterPro" id="IPR018004">
    <property type="entry name" value="KilA/APSES_HTH"/>
</dbReference>